<gene>
    <name evidence="5" type="ORF">NUM_12720</name>
</gene>
<dbReference type="PRINTS" id="PR00033">
    <property type="entry name" value="HTHASNC"/>
</dbReference>
<dbReference type="InterPro" id="IPR036390">
    <property type="entry name" value="WH_DNA-bd_sf"/>
</dbReference>
<evidence type="ECO:0000313" key="6">
    <source>
        <dbReference type="Proteomes" id="UP000614996"/>
    </source>
</evidence>
<dbReference type="InterPro" id="IPR000485">
    <property type="entry name" value="AsnC-type_HTH_dom"/>
</dbReference>
<dbReference type="EMBL" id="BOPO01000016">
    <property type="protein sequence ID" value="GIL26018.1"/>
    <property type="molecule type" value="Genomic_DNA"/>
</dbReference>
<dbReference type="RefSeq" id="WP_207123619.1">
    <property type="nucleotide sequence ID" value="NZ_BOPO01000016.1"/>
</dbReference>
<dbReference type="InterPro" id="IPR019888">
    <property type="entry name" value="Tscrpt_reg_AsnC-like"/>
</dbReference>
<dbReference type="PANTHER" id="PTHR30154">
    <property type="entry name" value="LEUCINE-RESPONSIVE REGULATORY PROTEIN"/>
    <property type="match status" value="1"/>
</dbReference>
<evidence type="ECO:0000256" key="2">
    <source>
        <dbReference type="ARBA" id="ARBA00023125"/>
    </source>
</evidence>
<keyword evidence="6" id="KW-1185">Reference proteome</keyword>
<dbReference type="CDD" id="cd00090">
    <property type="entry name" value="HTH_ARSR"/>
    <property type="match status" value="1"/>
</dbReference>
<dbReference type="Pfam" id="PF13412">
    <property type="entry name" value="HTH_24"/>
    <property type="match status" value="1"/>
</dbReference>
<dbReference type="InterPro" id="IPR011008">
    <property type="entry name" value="Dimeric_a/b-barrel"/>
</dbReference>
<dbReference type="SUPFAM" id="SSF54909">
    <property type="entry name" value="Dimeric alpha+beta barrel"/>
    <property type="match status" value="1"/>
</dbReference>
<dbReference type="Gene3D" id="3.30.70.920">
    <property type="match status" value="1"/>
</dbReference>
<organism evidence="5 6">
    <name type="scientific">Actinocatenispora comari</name>
    <dbReference type="NCBI Taxonomy" id="2807577"/>
    <lineage>
        <taxon>Bacteria</taxon>
        <taxon>Bacillati</taxon>
        <taxon>Actinomycetota</taxon>
        <taxon>Actinomycetes</taxon>
        <taxon>Micromonosporales</taxon>
        <taxon>Micromonosporaceae</taxon>
        <taxon>Actinocatenispora</taxon>
    </lineage>
</organism>
<accession>A0A8J4EJM0</accession>
<keyword evidence="3" id="KW-0804">Transcription</keyword>
<evidence type="ECO:0000256" key="3">
    <source>
        <dbReference type="ARBA" id="ARBA00023163"/>
    </source>
</evidence>
<evidence type="ECO:0000259" key="4">
    <source>
        <dbReference type="PROSITE" id="PS50956"/>
    </source>
</evidence>
<keyword evidence="1" id="KW-0805">Transcription regulation</keyword>
<evidence type="ECO:0000256" key="1">
    <source>
        <dbReference type="ARBA" id="ARBA00023015"/>
    </source>
</evidence>
<sequence>MDELDSALVQLLQRDARQTNRELARQLGIAPSTCLERVRSLERRGVIRGYHAEIDTAALNRGVQAFVAVQIRPLSRTVIDSFTEFVAGLPQVVSAFVVAGGDDFLIHVAVQDLDHLHAFLVDRLSRRREIISYRSSVIYQQAHNTVLAALDEP</sequence>
<comment type="caution">
    <text evidence="5">The sequence shown here is derived from an EMBL/GenBank/DDBJ whole genome shotgun (WGS) entry which is preliminary data.</text>
</comment>
<dbReference type="AlphaFoldDB" id="A0A8J4EJM0"/>
<dbReference type="Proteomes" id="UP000614996">
    <property type="component" value="Unassembled WGS sequence"/>
</dbReference>
<name>A0A8J4EJM0_9ACTN</name>
<dbReference type="SUPFAM" id="SSF46785">
    <property type="entry name" value="Winged helix' DNA-binding domain"/>
    <property type="match status" value="1"/>
</dbReference>
<dbReference type="InterPro" id="IPR019887">
    <property type="entry name" value="Tscrpt_reg_AsnC/Lrp_C"/>
</dbReference>
<reference evidence="6" key="1">
    <citation type="journal article" date="2021" name="Int. J. Syst. Evol. Microbiol.">
        <title>Actinocatenispora comari sp. nov., an endophytic actinomycete isolated from aerial parts of Comarum salesowianum.</title>
        <authorList>
            <person name="Oyunbileg N."/>
            <person name="Iizaka Y."/>
            <person name="Hamada M."/>
            <person name="Davaapurev B.O."/>
            <person name="Fukumoto A."/>
            <person name="Tsetseg B."/>
            <person name="Kato F."/>
            <person name="Tamura T."/>
            <person name="Batkhuu J."/>
            <person name="Anzai Y."/>
        </authorList>
    </citation>
    <scope>NUCLEOTIDE SEQUENCE [LARGE SCALE GENOMIC DNA]</scope>
    <source>
        <strain evidence="6">NUM-2625</strain>
    </source>
</reference>
<dbReference type="Gene3D" id="1.10.10.10">
    <property type="entry name" value="Winged helix-like DNA-binding domain superfamily/Winged helix DNA-binding domain"/>
    <property type="match status" value="1"/>
</dbReference>
<feature type="domain" description="HTH asnC-type" evidence="4">
    <location>
        <begin position="1"/>
        <end position="62"/>
    </location>
</feature>
<dbReference type="GO" id="GO:0043200">
    <property type="term" value="P:response to amino acid"/>
    <property type="evidence" value="ECO:0007669"/>
    <property type="project" value="TreeGrafter"/>
</dbReference>
<dbReference type="PROSITE" id="PS50956">
    <property type="entry name" value="HTH_ASNC_2"/>
    <property type="match status" value="1"/>
</dbReference>
<proteinExistence type="predicted"/>
<dbReference type="InterPro" id="IPR011991">
    <property type="entry name" value="ArsR-like_HTH"/>
</dbReference>
<dbReference type="GO" id="GO:0005829">
    <property type="term" value="C:cytosol"/>
    <property type="evidence" value="ECO:0007669"/>
    <property type="project" value="TreeGrafter"/>
</dbReference>
<dbReference type="PANTHER" id="PTHR30154:SF54">
    <property type="entry name" value="POSSIBLE TRANSCRIPTIONAL REGULATORY PROTEIN (PROBABLY LRP_ASNC-FAMILY)"/>
    <property type="match status" value="1"/>
</dbReference>
<evidence type="ECO:0000313" key="5">
    <source>
        <dbReference type="EMBL" id="GIL26018.1"/>
    </source>
</evidence>
<protein>
    <submittedName>
        <fullName evidence="5">AsnC family transcriptional regulator</fullName>
    </submittedName>
</protein>
<dbReference type="Pfam" id="PF01037">
    <property type="entry name" value="AsnC_trans_reg"/>
    <property type="match status" value="1"/>
</dbReference>
<dbReference type="SMART" id="SM00344">
    <property type="entry name" value="HTH_ASNC"/>
    <property type="match status" value="1"/>
</dbReference>
<keyword evidence="2" id="KW-0238">DNA-binding</keyword>
<dbReference type="InterPro" id="IPR036388">
    <property type="entry name" value="WH-like_DNA-bd_sf"/>
</dbReference>
<dbReference type="GO" id="GO:0043565">
    <property type="term" value="F:sequence-specific DNA binding"/>
    <property type="evidence" value="ECO:0007669"/>
    <property type="project" value="InterPro"/>
</dbReference>